<dbReference type="Proteomes" id="UP000587527">
    <property type="component" value="Unassembled WGS sequence"/>
</dbReference>
<evidence type="ECO:0000259" key="1">
    <source>
        <dbReference type="Pfam" id="PF03551"/>
    </source>
</evidence>
<protein>
    <submittedName>
        <fullName evidence="2">DNA-binding PadR family transcriptional regulator</fullName>
    </submittedName>
</protein>
<gene>
    <name evidence="2" type="ORF">F4553_000666</name>
</gene>
<dbReference type="Gene3D" id="1.10.10.10">
    <property type="entry name" value="Winged helix-like DNA-binding domain superfamily/Winged helix DNA-binding domain"/>
    <property type="match status" value="1"/>
</dbReference>
<keyword evidence="2" id="KW-0238">DNA-binding</keyword>
<accession>A0A841BDW0</accession>
<name>A0A841BDW0_9ACTN</name>
<keyword evidence="3" id="KW-1185">Reference proteome</keyword>
<dbReference type="InterPro" id="IPR052509">
    <property type="entry name" value="Metal_resp_DNA-bind_regulator"/>
</dbReference>
<dbReference type="PANTHER" id="PTHR33169">
    <property type="entry name" value="PADR-FAMILY TRANSCRIPTIONAL REGULATOR"/>
    <property type="match status" value="1"/>
</dbReference>
<proteinExistence type="predicted"/>
<dbReference type="InterPro" id="IPR005149">
    <property type="entry name" value="Tscrpt_reg_PadR_N"/>
</dbReference>
<dbReference type="Pfam" id="PF03551">
    <property type="entry name" value="PadR"/>
    <property type="match status" value="1"/>
</dbReference>
<dbReference type="AlphaFoldDB" id="A0A841BDW0"/>
<reference evidence="2 3" key="1">
    <citation type="submission" date="2020-08" db="EMBL/GenBank/DDBJ databases">
        <title>Sequencing the genomes of 1000 actinobacteria strains.</title>
        <authorList>
            <person name="Klenk H.-P."/>
        </authorList>
    </citation>
    <scope>NUCLEOTIDE SEQUENCE [LARGE SCALE GENOMIC DNA]</scope>
    <source>
        <strain evidence="2 3">DSM 45362</strain>
    </source>
</reference>
<dbReference type="InterPro" id="IPR036388">
    <property type="entry name" value="WH-like_DNA-bd_sf"/>
</dbReference>
<sequence>MSEMREATFLILTALADQPRHGYGIIQEVTVLSDGRVALLPGTLYAALDRLQAQGMVELDHEEVVDGRLRRYYRLCTDGRAELAGQAARLRHLASSAESRLRSLRPNPA</sequence>
<dbReference type="PANTHER" id="PTHR33169:SF13">
    <property type="entry name" value="PADR-FAMILY TRANSCRIPTIONAL REGULATOR"/>
    <property type="match status" value="1"/>
</dbReference>
<evidence type="ECO:0000313" key="2">
    <source>
        <dbReference type="EMBL" id="MBB5867287.1"/>
    </source>
</evidence>
<evidence type="ECO:0000313" key="3">
    <source>
        <dbReference type="Proteomes" id="UP000587527"/>
    </source>
</evidence>
<dbReference type="GO" id="GO:0003677">
    <property type="term" value="F:DNA binding"/>
    <property type="evidence" value="ECO:0007669"/>
    <property type="project" value="UniProtKB-KW"/>
</dbReference>
<feature type="domain" description="Transcription regulator PadR N-terminal" evidence="1">
    <location>
        <begin position="11"/>
        <end position="84"/>
    </location>
</feature>
<dbReference type="EMBL" id="JACHMN010000001">
    <property type="protein sequence ID" value="MBB5867287.1"/>
    <property type="molecule type" value="Genomic_DNA"/>
</dbReference>
<organism evidence="2 3">
    <name type="scientific">Allocatelliglobosispora scoriae</name>
    <dbReference type="NCBI Taxonomy" id="643052"/>
    <lineage>
        <taxon>Bacteria</taxon>
        <taxon>Bacillati</taxon>
        <taxon>Actinomycetota</taxon>
        <taxon>Actinomycetes</taxon>
        <taxon>Micromonosporales</taxon>
        <taxon>Micromonosporaceae</taxon>
        <taxon>Allocatelliglobosispora</taxon>
    </lineage>
</organism>
<dbReference type="SUPFAM" id="SSF46785">
    <property type="entry name" value="Winged helix' DNA-binding domain"/>
    <property type="match status" value="1"/>
</dbReference>
<dbReference type="InterPro" id="IPR036390">
    <property type="entry name" value="WH_DNA-bd_sf"/>
</dbReference>
<comment type="caution">
    <text evidence="2">The sequence shown here is derived from an EMBL/GenBank/DDBJ whole genome shotgun (WGS) entry which is preliminary data.</text>
</comment>